<reference evidence="1 2" key="1">
    <citation type="submission" date="2018-07" db="EMBL/GenBank/DDBJ databases">
        <title>Genomic Encyclopedia of Type Strains, Phase III (KMG-III): the genomes of soil and plant-associated and newly described type strains.</title>
        <authorList>
            <person name="Whitman W."/>
        </authorList>
    </citation>
    <scope>NUCLEOTIDE SEQUENCE [LARGE SCALE GENOMIC DNA]</scope>
    <source>
        <strain evidence="1 2">31-25a</strain>
    </source>
</reference>
<comment type="caution">
    <text evidence="1">The sequence shown here is derived from an EMBL/GenBank/DDBJ whole genome shotgun (WGS) entry which is preliminary data.</text>
</comment>
<dbReference type="AlphaFoldDB" id="A0A368YEQ5"/>
<accession>A0A368YEQ5</accession>
<dbReference type="Proteomes" id="UP000253324">
    <property type="component" value="Unassembled WGS sequence"/>
</dbReference>
<dbReference type="EMBL" id="QPJM01000022">
    <property type="protein sequence ID" value="RCW78721.1"/>
    <property type="molecule type" value="Genomic_DNA"/>
</dbReference>
<name>A0A368YEQ5_9HYPH</name>
<evidence type="ECO:0000313" key="2">
    <source>
        <dbReference type="Proteomes" id="UP000253324"/>
    </source>
</evidence>
<proteinExistence type="predicted"/>
<organism evidence="1 2">
    <name type="scientific">Phyllobacterium bourgognense</name>
    <dbReference type="NCBI Taxonomy" id="314236"/>
    <lineage>
        <taxon>Bacteria</taxon>
        <taxon>Pseudomonadati</taxon>
        <taxon>Pseudomonadota</taxon>
        <taxon>Alphaproteobacteria</taxon>
        <taxon>Hyphomicrobiales</taxon>
        <taxon>Phyllobacteriaceae</taxon>
        <taxon>Phyllobacterium</taxon>
    </lineage>
</organism>
<keyword evidence="2" id="KW-1185">Reference proteome</keyword>
<sequence>MDFVNPRNSQFYAAVPDRFSAIYAHLRNTLP</sequence>
<gene>
    <name evidence="1" type="ORF">C7476_12233</name>
</gene>
<protein>
    <submittedName>
        <fullName evidence="1">Uncharacterized protein</fullName>
    </submittedName>
</protein>
<evidence type="ECO:0000313" key="1">
    <source>
        <dbReference type="EMBL" id="RCW78721.1"/>
    </source>
</evidence>